<dbReference type="RefSeq" id="WP_126128012.1">
    <property type="nucleotide sequence ID" value="NZ_CP034464.1"/>
</dbReference>
<dbReference type="Gene3D" id="3.30.450.20">
    <property type="entry name" value="PAS domain"/>
    <property type="match status" value="3"/>
</dbReference>
<dbReference type="SMART" id="SM00091">
    <property type="entry name" value="PAS"/>
    <property type="match status" value="3"/>
</dbReference>
<dbReference type="OrthoDB" id="9813903at2"/>
<gene>
    <name evidence="5" type="ORF">EJN92_11850</name>
</gene>
<organism evidence="5 6">
    <name type="scientific">Undibacterium parvum</name>
    <dbReference type="NCBI Taxonomy" id="401471"/>
    <lineage>
        <taxon>Bacteria</taxon>
        <taxon>Pseudomonadati</taxon>
        <taxon>Pseudomonadota</taxon>
        <taxon>Betaproteobacteria</taxon>
        <taxon>Burkholderiales</taxon>
        <taxon>Oxalobacteraceae</taxon>
        <taxon>Undibacterium</taxon>
    </lineage>
</organism>
<sequence length="836" mass="94303">MSASPARPFQEDTAQLLALLNALPMCVSFLDAQFRYQFINHTYLKWFQLTPEQVLGKLLPEVIGTAAFDLVRPYVAQAMAGHNTCYQARIPYLSGGARDINAQLLPVFSEAGTVLGCYAILEDISEKKISEHLNHEQEQRWQLALESAGDGVWDWYPQTGIEIFSKRLKEIYGYGEDEIADLSNELDRRTHPDDLLQMRLDRQAHFDGITPIYTNEHRVQCKDGAWKWILTRGTVIVRDAQGQPVRVIGTHTDISVRKHAEAALRQSEERLRLALAATHQGLYDLDIRSGIAIVNPEYASMLGFDHANFHESNEAWKGRIHPDDKEAITLAYQNYLNGKSAEYRVEYRQKKKNGEYIWILTVGAIVEYDAQNRPLRMLGTHLDITEKKKSEALIWRQANIDALTGLPNRRMFYDRLEHDIQKSRRSGLPLAVFFIDLDHFKEVNDTLGHAIGDALLVEAAQRLQACVRASDTVARLGGDEFTVSLPDQHDPDHVEAIAQNIIAKMAQPFHLGNEEIYLSASIGITVYPNDAQNLENLLKHADQAMYAAKESGRNRFSYFTSQLQTAALARMRLTSELRTAIAEQQLEVHFQAIVSLASGTIDKAEALIRWQHPQLGMISPVEFIPIAESCGLITQIGDYVFQQALLWIKKWRSRYQSQFQISINQSPMEFQSDTTRYLNWVQQLHQQGLPGQAICIEITEGLLLDASTKISQKLGQLRDAGIQVALDDFGTGYSSLSYLKKFKIDYLKIDQSFIRNLSSDESDLALSEAIIVMAHKLGLKVVAEGVESASQSEILSAAGCDFAQGYLFAKPMPAEQFEMLLQQQQKNSGLRQNCSN</sequence>
<dbReference type="Gene3D" id="3.30.70.270">
    <property type="match status" value="1"/>
</dbReference>
<dbReference type="InterPro" id="IPR035919">
    <property type="entry name" value="EAL_sf"/>
</dbReference>
<dbReference type="PROSITE" id="PS50887">
    <property type="entry name" value="GGDEF"/>
    <property type="match status" value="1"/>
</dbReference>
<dbReference type="InterPro" id="IPR029787">
    <property type="entry name" value="Nucleotide_cyclase"/>
</dbReference>
<protein>
    <submittedName>
        <fullName evidence="5">EAL domain-containing protein</fullName>
    </submittedName>
</protein>
<dbReference type="SMART" id="SM00267">
    <property type="entry name" value="GGDEF"/>
    <property type="match status" value="1"/>
</dbReference>
<dbReference type="KEGG" id="upv:EJN92_11850"/>
<dbReference type="Pfam" id="PF00990">
    <property type="entry name" value="GGDEF"/>
    <property type="match status" value="1"/>
</dbReference>
<dbReference type="InterPro" id="IPR000700">
    <property type="entry name" value="PAS-assoc_C"/>
</dbReference>
<dbReference type="InterPro" id="IPR043128">
    <property type="entry name" value="Rev_trsase/Diguanyl_cyclase"/>
</dbReference>
<feature type="domain" description="PAS" evidence="1">
    <location>
        <begin position="137"/>
        <end position="194"/>
    </location>
</feature>
<feature type="domain" description="EAL" evidence="3">
    <location>
        <begin position="570"/>
        <end position="825"/>
    </location>
</feature>
<dbReference type="SMART" id="SM00052">
    <property type="entry name" value="EAL"/>
    <property type="match status" value="1"/>
</dbReference>
<dbReference type="PROSITE" id="PS50112">
    <property type="entry name" value="PAS"/>
    <property type="match status" value="2"/>
</dbReference>
<dbReference type="PROSITE" id="PS50883">
    <property type="entry name" value="EAL"/>
    <property type="match status" value="1"/>
</dbReference>
<evidence type="ECO:0000259" key="1">
    <source>
        <dbReference type="PROSITE" id="PS50112"/>
    </source>
</evidence>
<dbReference type="PANTHER" id="PTHR44757:SF2">
    <property type="entry name" value="BIOFILM ARCHITECTURE MAINTENANCE PROTEIN MBAA"/>
    <property type="match status" value="1"/>
</dbReference>
<evidence type="ECO:0000313" key="6">
    <source>
        <dbReference type="Proteomes" id="UP000275663"/>
    </source>
</evidence>
<dbReference type="Pfam" id="PF00563">
    <property type="entry name" value="EAL"/>
    <property type="match status" value="1"/>
</dbReference>
<dbReference type="InterPro" id="IPR013655">
    <property type="entry name" value="PAS_fold_3"/>
</dbReference>
<reference evidence="5 6" key="1">
    <citation type="journal article" date="2011" name="Int. J. Syst. Evol. Microbiol.">
        <title>Description of Undibacterium oligocarboniphilum sp. nov., isolated from purified water, and Undibacterium pigrum strain CCUG 49012 as the type strain of Undibacterium parvum sp. nov., and emended descriptions of the genus Undibacterium and the species Undibacterium pigrum.</title>
        <authorList>
            <person name="Eder W."/>
            <person name="Wanner G."/>
            <person name="Ludwig W."/>
            <person name="Busse H.J."/>
            <person name="Ziemke-Kageler F."/>
            <person name="Lang E."/>
        </authorList>
    </citation>
    <scope>NUCLEOTIDE SEQUENCE [LARGE SCALE GENOMIC DNA]</scope>
    <source>
        <strain evidence="5 6">DSM 23061</strain>
    </source>
</reference>
<feature type="domain" description="GGDEF" evidence="4">
    <location>
        <begin position="428"/>
        <end position="561"/>
    </location>
</feature>
<dbReference type="AlphaFoldDB" id="A0A3S9HKK0"/>
<keyword evidence="6" id="KW-1185">Reference proteome</keyword>
<evidence type="ECO:0000313" key="5">
    <source>
        <dbReference type="EMBL" id="AZP12633.1"/>
    </source>
</evidence>
<dbReference type="PROSITE" id="PS50113">
    <property type="entry name" value="PAC"/>
    <property type="match status" value="2"/>
</dbReference>
<dbReference type="InterPro" id="IPR000160">
    <property type="entry name" value="GGDEF_dom"/>
</dbReference>
<dbReference type="SUPFAM" id="SSF141868">
    <property type="entry name" value="EAL domain-like"/>
    <property type="match status" value="1"/>
</dbReference>
<feature type="domain" description="PAC" evidence="2">
    <location>
        <begin position="213"/>
        <end position="266"/>
    </location>
</feature>
<dbReference type="NCBIfam" id="TIGR00229">
    <property type="entry name" value="sensory_box"/>
    <property type="match status" value="2"/>
</dbReference>
<dbReference type="FunFam" id="3.30.70.270:FF:000001">
    <property type="entry name" value="Diguanylate cyclase domain protein"/>
    <property type="match status" value="1"/>
</dbReference>
<dbReference type="NCBIfam" id="TIGR00254">
    <property type="entry name" value="GGDEF"/>
    <property type="match status" value="1"/>
</dbReference>
<dbReference type="CDD" id="cd01949">
    <property type="entry name" value="GGDEF"/>
    <property type="match status" value="1"/>
</dbReference>
<dbReference type="Gene3D" id="3.20.20.450">
    <property type="entry name" value="EAL domain"/>
    <property type="match status" value="1"/>
</dbReference>
<dbReference type="Pfam" id="PF08448">
    <property type="entry name" value="PAS_4"/>
    <property type="match status" value="1"/>
</dbReference>
<dbReference type="InterPro" id="IPR013656">
    <property type="entry name" value="PAS_4"/>
</dbReference>
<dbReference type="InterPro" id="IPR035965">
    <property type="entry name" value="PAS-like_dom_sf"/>
</dbReference>
<evidence type="ECO:0000259" key="4">
    <source>
        <dbReference type="PROSITE" id="PS50887"/>
    </source>
</evidence>
<evidence type="ECO:0000259" key="2">
    <source>
        <dbReference type="PROSITE" id="PS50113"/>
    </source>
</evidence>
<accession>A0A3S9HKK0</accession>
<dbReference type="InterPro" id="IPR000014">
    <property type="entry name" value="PAS"/>
</dbReference>
<dbReference type="GO" id="GO:0003824">
    <property type="term" value="F:catalytic activity"/>
    <property type="evidence" value="ECO:0007669"/>
    <property type="project" value="UniProtKB-ARBA"/>
</dbReference>
<proteinExistence type="predicted"/>
<dbReference type="SUPFAM" id="SSF55073">
    <property type="entry name" value="Nucleotide cyclase"/>
    <property type="match status" value="1"/>
</dbReference>
<dbReference type="InterPro" id="IPR001633">
    <property type="entry name" value="EAL_dom"/>
</dbReference>
<dbReference type="EMBL" id="CP034464">
    <property type="protein sequence ID" value="AZP12633.1"/>
    <property type="molecule type" value="Genomic_DNA"/>
</dbReference>
<dbReference type="SUPFAM" id="SSF55785">
    <property type="entry name" value="PYP-like sensor domain (PAS domain)"/>
    <property type="match status" value="3"/>
</dbReference>
<dbReference type="Proteomes" id="UP000275663">
    <property type="component" value="Chromosome"/>
</dbReference>
<feature type="domain" description="PAS" evidence="1">
    <location>
        <begin position="267"/>
        <end position="339"/>
    </location>
</feature>
<name>A0A3S9HKK0_9BURK</name>
<feature type="domain" description="PAC" evidence="2">
    <location>
        <begin position="343"/>
        <end position="396"/>
    </location>
</feature>
<evidence type="ECO:0000259" key="3">
    <source>
        <dbReference type="PROSITE" id="PS50883"/>
    </source>
</evidence>
<dbReference type="CDD" id="cd01948">
    <property type="entry name" value="EAL"/>
    <property type="match status" value="1"/>
</dbReference>
<dbReference type="InterPro" id="IPR001610">
    <property type="entry name" value="PAC"/>
</dbReference>
<dbReference type="SMART" id="SM00086">
    <property type="entry name" value="PAC"/>
    <property type="match status" value="3"/>
</dbReference>
<dbReference type="PANTHER" id="PTHR44757">
    <property type="entry name" value="DIGUANYLATE CYCLASE DGCP"/>
    <property type="match status" value="1"/>
</dbReference>
<dbReference type="CDD" id="cd00130">
    <property type="entry name" value="PAS"/>
    <property type="match status" value="3"/>
</dbReference>
<dbReference type="Pfam" id="PF08447">
    <property type="entry name" value="PAS_3"/>
    <property type="match status" value="2"/>
</dbReference>
<dbReference type="InterPro" id="IPR052155">
    <property type="entry name" value="Biofilm_reg_signaling"/>
</dbReference>